<accession>A0ABY8K0H4</accession>
<dbReference type="Pfam" id="PF00248">
    <property type="entry name" value="Aldo_ket_red"/>
    <property type="match status" value="1"/>
</dbReference>
<proteinExistence type="predicted"/>
<dbReference type="Proteomes" id="UP001216440">
    <property type="component" value="Chromosome"/>
</dbReference>
<dbReference type="EMBL" id="CP121682">
    <property type="protein sequence ID" value="WGD41747.1"/>
    <property type="molecule type" value="Genomic_DNA"/>
</dbReference>
<name>A0ABY8K0H4_9ACTN</name>
<dbReference type="InterPro" id="IPR023210">
    <property type="entry name" value="NADP_OxRdtase_dom"/>
</dbReference>
<sequence>MSARLAAGTYRCRDVSQSVGAAVDAGVTWIDTAPNYASGTAEASLRLVLKACPQVRVSTKVGFVPDADRRAARNAGVPLYDRDQGHCLARPCIAWQLARSRACLGRVPDLVFVHNPEHGRTDRADLSRTLAEAFEELESMADAGRVGGYGVATWAGLSSGMFTIPELTALAETVGGPQHHFRAVQFPVSLIRLAVVADALAGCGALVEAREAGLDVFASAPLGGGELLGAMTEELVRFIAPAASAAQAALLVALSAPGVSRVLLSSSTPAHWADALGAAVCEPLSPDRLRKVIDVLGT</sequence>
<feature type="domain" description="NADP-dependent oxidoreductase" evidence="1">
    <location>
        <begin position="14"/>
        <end position="232"/>
    </location>
</feature>
<dbReference type="InterPro" id="IPR053135">
    <property type="entry name" value="AKR2_Oxidoreductase"/>
</dbReference>
<dbReference type="InterPro" id="IPR036812">
    <property type="entry name" value="NAD(P)_OxRdtase_dom_sf"/>
</dbReference>
<dbReference type="SUPFAM" id="SSF51430">
    <property type="entry name" value="NAD(P)-linked oxidoreductase"/>
    <property type="match status" value="1"/>
</dbReference>
<keyword evidence="3" id="KW-1185">Reference proteome</keyword>
<dbReference type="PANTHER" id="PTHR43312:SF1">
    <property type="entry name" value="NADP-DEPENDENT OXIDOREDUCTASE DOMAIN-CONTAINING PROTEIN"/>
    <property type="match status" value="1"/>
</dbReference>
<evidence type="ECO:0000259" key="1">
    <source>
        <dbReference type="Pfam" id="PF00248"/>
    </source>
</evidence>
<dbReference type="PANTHER" id="PTHR43312">
    <property type="entry name" value="D-THREO-ALDOSE 1-DEHYDROGENASE"/>
    <property type="match status" value="1"/>
</dbReference>
<protein>
    <submittedName>
        <fullName evidence="2">Aldo/keto reductase</fullName>
    </submittedName>
</protein>
<reference evidence="2 3" key="1">
    <citation type="submission" date="2023-03" db="EMBL/GenBank/DDBJ databases">
        <authorList>
            <person name="Mo P."/>
        </authorList>
    </citation>
    <scope>NUCLEOTIDE SEQUENCE [LARGE SCALE GENOMIC DNA]</scope>
    <source>
        <strain evidence="2 3">HUAS 5</strain>
    </source>
</reference>
<gene>
    <name evidence="2" type="ORF">PYS65_17130</name>
</gene>
<organism evidence="2 3">
    <name type="scientific">Streptomyces cathayae</name>
    <dbReference type="NCBI Taxonomy" id="3031124"/>
    <lineage>
        <taxon>Bacteria</taxon>
        <taxon>Bacillati</taxon>
        <taxon>Actinomycetota</taxon>
        <taxon>Actinomycetes</taxon>
        <taxon>Kitasatosporales</taxon>
        <taxon>Streptomycetaceae</taxon>
        <taxon>Streptomyces</taxon>
    </lineage>
</organism>
<evidence type="ECO:0000313" key="3">
    <source>
        <dbReference type="Proteomes" id="UP001216440"/>
    </source>
</evidence>
<evidence type="ECO:0000313" key="2">
    <source>
        <dbReference type="EMBL" id="WGD41747.1"/>
    </source>
</evidence>
<dbReference type="Gene3D" id="3.20.20.100">
    <property type="entry name" value="NADP-dependent oxidoreductase domain"/>
    <property type="match status" value="1"/>
</dbReference>